<dbReference type="EnsemblPlants" id="LPERR04G20940.1">
    <property type="protein sequence ID" value="LPERR04G20940.1"/>
    <property type="gene ID" value="LPERR04G20940"/>
</dbReference>
<dbReference type="Gramene" id="LPERR04G20940.1">
    <property type="protein sequence ID" value="LPERR04G20940.1"/>
    <property type="gene ID" value="LPERR04G20940"/>
</dbReference>
<reference evidence="1" key="3">
    <citation type="submission" date="2015-04" db="UniProtKB">
        <authorList>
            <consortium name="EnsemblPlants"/>
        </authorList>
    </citation>
    <scope>IDENTIFICATION</scope>
</reference>
<reference evidence="1 2" key="1">
    <citation type="submission" date="2012-08" db="EMBL/GenBank/DDBJ databases">
        <title>Oryza genome evolution.</title>
        <authorList>
            <person name="Wing R.A."/>
        </authorList>
    </citation>
    <scope>NUCLEOTIDE SEQUENCE</scope>
</reference>
<protein>
    <submittedName>
        <fullName evidence="1">Uncharacterized protein</fullName>
    </submittedName>
</protein>
<name>A0A0D9W9I0_9ORYZ</name>
<dbReference type="Proteomes" id="UP000032180">
    <property type="component" value="Chromosome 4"/>
</dbReference>
<organism evidence="1 2">
    <name type="scientific">Leersia perrieri</name>
    <dbReference type="NCBI Taxonomy" id="77586"/>
    <lineage>
        <taxon>Eukaryota</taxon>
        <taxon>Viridiplantae</taxon>
        <taxon>Streptophyta</taxon>
        <taxon>Embryophyta</taxon>
        <taxon>Tracheophyta</taxon>
        <taxon>Spermatophyta</taxon>
        <taxon>Magnoliopsida</taxon>
        <taxon>Liliopsida</taxon>
        <taxon>Poales</taxon>
        <taxon>Poaceae</taxon>
        <taxon>BOP clade</taxon>
        <taxon>Oryzoideae</taxon>
        <taxon>Oryzeae</taxon>
        <taxon>Oryzinae</taxon>
        <taxon>Leersia</taxon>
    </lineage>
</organism>
<accession>A0A0D9W9I0</accession>
<proteinExistence type="predicted"/>
<dbReference type="HOGENOM" id="CLU_2816086_0_0_1"/>
<reference evidence="2" key="2">
    <citation type="submission" date="2013-12" db="EMBL/GenBank/DDBJ databases">
        <authorList>
            <person name="Yu Y."/>
            <person name="Lee S."/>
            <person name="de Baynast K."/>
            <person name="Wissotski M."/>
            <person name="Liu L."/>
            <person name="Talag J."/>
            <person name="Goicoechea J."/>
            <person name="Angelova A."/>
            <person name="Jetty R."/>
            <person name="Kudrna D."/>
            <person name="Golser W."/>
            <person name="Rivera L."/>
            <person name="Zhang J."/>
            <person name="Wing R."/>
        </authorList>
    </citation>
    <scope>NUCLEOTIDE SEQUENCE</scope>
</reference>
<evidence type="ECO:0000313" key="2">
    <source>
        <dbReference type="Proteomes" id="UP000032180"/>
    </source>
</evidence>
<keyword evidence="2" id="KW-1185">Reference proteome</keyword>
<evidence type="ECO:0000313" key="1">
    <source>
        <dbReference type="EnsemblPlants" id="LPERR04G20940.1"/>
    </source>
</evidence>
<dbReference type="AlphaFoldDB" id="A0A0D9W9I0"/>
<sequence length="67" mass="7388">MATAAPRRGRRRCRRPSWGDELDGEDGVGVRVAKTLLEGLLWMLTTFGSSTALAGAWTSCFRAFQRS</sequence>